<evidence type="ECO:0000313" key="5">
    <source>
        <dbReference type="Proteomes" id="UP000288805"/>
    </source>
</evidence>
<evidence type="ECO:0000256" key="2">
    <source>
        <dbReference type="ARBA" id="ARBA00022679"/>
    </source>
</evidence>
<gene>
    <name evidence="4" type="ORF">CK203_096381</name>
</gene>
<keyword evidence="2" id="KW-0808">Transferase</keyword>
<dbReference type="EMBL" id="QGNW01000878">
    <property type="protein sequence ID" value="RVW59761.1"/>
    <property type="molecule type" value="Genomic_DNA"/>
</dbReference>
<dbReference type="InterPro" id="IPR023213">
    <property type="entry name" value="CAT-like_dom_sf"/>
</dbReference>
<comment type="caution">
    <text evidence="4">The sequence shown here is derived from an EMBL/GenBank/DDBJ whole genome shotgun (WGS) entry which is preliminary data.</text>
</comment>
<evidence type="ECO:0000313" key="4">
    <source>
        <dbReference type="EMBL" id="RVW59761.1"/>
    </source>
</evidence>
<dbReference type="Pfam" id="PF02458">
    <property type="entry name" value="Transferase"/>
    <property type="match status" value="2"/>
</dbReference>
<dbReference type="AlphaFoldDB" id="A0A438FII2"/>
<sequence>MGGGGKYFTVTVTRKELVAAEVPMQEHWLPLSNLDLLLPPIDVSMFFCYKKPHQNANGGEVVSNSVGEPELLCNNQGVDFTEAYADAKLHDLSLYNPDDSIEGKLVPKKQHGVLCVQVTELKCGGVVVGCHSIIG</sequence>
<accession>A0A438FII2</accession>
<dbReference type="InterPro" id="IPR050898">
    <property type="entry name" value="Plant_acyltransferase"/>
</dbReference>
<dbReference type="Proteomes" id="UP000288805">
    <property type="component" value="Unassembled WGS sequence"/>
</dbReference>
<name>A0A438FII2_VITVI</name>
<protein>
    <submittedName>
        <fullName evidence="4">Uncharacterized protein</fullName>
    </submittedName>
</protein>
<comment type="similarity">
    <text evidence="1">Belongs to the plant acyltransferase family.</text>
</comment>
<dbReference type="GO" id="GO:0016746">
    <property type="term" value="F:acyltransferase activity"/>
    <property type="evidence" value="ECO:0007669"/>
    <property type="project" value="UniProtKB-KW"/>
</dbReference>
<organism evidence="4 5">
    <name type="scientific">Vitis vinifera</name>
    <name type="common">Grape</name>
    <dbReference type="NCBI Taxonomy" id="29760"/>
    <lineage>
        <taxon>Eukaryota</taxon>
        <taxon>Viridiplantae</taxon>
        <taxon>Streptophyta</taxon>
        <taxon>Embryophyta</taxon>
        <taxon>Tracheophyta</taxon>
        <taxon>Spermatophyta</taxon>
        <taxon>Magnoliopsida</taxon>
        <taxon>eudicotyledons</taxon>
        <taxon>Gunneridae</taxon>
        <taxon>Pentapetalae</taxon>
        <taxon>rosids</taxon>
        <taxon>Vitales</taxon>
        <taxon>Vitaceae</taxon>
        <taxon>Viteae</taxon>
        <taxon>Vitis</taxon>
    </lineage>
</organism>
<keyword evidence="3" id="KW-0012">Acyltransferase</keyword>
<reference evidence="4 5" key="1">
    <citation type="journal article" date="2018" name="PLoS Genet.">
        <title>Population sequencing reveals clonal diversity and ancestral inbreeding in the grapevine cultivar Chardonnay.</title>
        <authorList>
            <person name="Roach M.J."/>
            <person name="Johnson D.L."/>
            <person name="Bohlmann J."/>
            <person name="van Vuuren H.J."/>
            <person name="Jones S.J."/>
            <person name="Pretorius I.S."/>
            <person name="Schmidt S.A."/>
            <person name="Borneman A.R."/>
        </authorList>
    </citation>
    <scope>NUCLEOTIDE SEQUENCE [LARGE SCALE GENOMIC DNA]</scope>
    <source>
        <strain evidence="5">cv. Chardonnay</strain>
        <tissue evidence="4">Leaf</tissue>
    </source>
</reference>
<dbReference type="PANTHER" id="PTHR31147">
    <property type="entry name" value="ACYL TRANSFERASE 4"/>
    <property type="match status" value="1"/>
</dbReference>
<dbReference type="Gene3D" id="3.30.559.10">
    <property type="entry name" value="Chloramphenicol acetyltransferase-like domain"/>
    <property type="match status" value="2"/>
</dbReference>
<evidence type="ECO:0000256" key="3">
    <source>
        <dbReference type="ARBA" id="ARBA00023315"/>
    </source>
</evidence>
<dbReference type="PANTHER" id="PTHR31147:SF1">
    <property type="entry name" value="ACYL TRANSFERASE 4"/>
    <property type="match status" value="1"/>
</dbReference>
<evidence type="ECO:0000256" key="1">
    <source>
        <dbReference type="ARBA" id="ARBA00009861"/>
    </source>
</evidence>
<proteinExistence type="inferred from homology"/>